<name>E8V8L5_TERSS</name>
<dbReference type="AlphaFoldDB" id="E8V8L5"/>
<protein>
    <submittedName>
        <fullName evidence="4">Short-chain dehydrogenase/reductase SDR</fullName>
    </submittedName>
</protein>
<dbReference type="EMBL" id="CP002467">
    <property type="protein sequence ID" value="ADV82994.1"/>
    <property type="molecule type" value="Genomic_DNA"/>
</dbReference>
<dbReference type="GO" id="GO:0016491">
    <property type="term" value="F:oxidoreductase activity"/>
    <property type="evidence" value="ECO:0007669"/>
    <property type="project" value="UniProtKB-KW"/>
</dbReference>
<dbReference type="KEGG" id="tsa:AciPR4_2192"/>
<dbReference type="PRINTS" id="PR00081">
    <property type="entry name" value="GDHRDH"/>
</dbReference>
<evidence type="ECO:0000256" key="2">
    <source>
        <dbReference type="ARBA" id="ARBA00023002"/>
    </source>
</evidence>
<organism evidence="4 5">
    <name type="scientific">Terriglobus saanensis (strain ATCC BAA-1853 / DSM 23119 / SP1PR4)</name>
    <dbReference type="NCBI Taxonomy" id="401053"/>
    <lineage>
        <taxon>Bacteria</taxon>
        <taxon>Pseudomonadati</taxon>
        <taxon>Acidobacteriota</taxon>
        <taxon>Terriglobia</taxon>
        <taxon>Terriglobales</taxon>
        <taxon>Acidobacteriaceae</taxon>
        <taxon>Terriglobus</taxon>
    </lineage>
</organism>
<dbReference type="PANTHER" id="PTHR43639:SF1">
    <property type="entry name" value="SHORT-CHAIN DEHYDROGENASE_REDUCTASE FAMILY PROTEIN"/>
    <property type="match status" value="1"/>
</dbReference>
<dbReference type="FunFam" id="3.40.50.720:FF:000084">
    <property type="entry name" value="Short-chain dehydrogenase reductase"/>
    <property type="match status" value="1"/>
</dbReference>
<dbReference type="InterPro" id="IPR002347">
    <property type="entry name" value="SDR_fam"/>
</dbReference>
<dbReference type="OrthoDB" id="9790146at2"/>
<evidence type="ECO:0000313" key="5">
    <source>
        <dbReference type="Proteomes" id="UP000006844"/>
    </source>
</evidence>
<reference evidence="4 5" key="1">
    <citation type="journal article" date="2012" name="Stand. Genomic Sci.">
        <title>Complete genome sequence of Terriglobus saanensis type strain SP1PR4(T), an Acidobacteria from tundra soil.</title>
        <authorList>
            <person name="Rawat S.R."/>
            <person name="Mannisto M.K."/>
            <person name="Starovoytov V."/>
            <person name="Goodwin L."/>
            <person name="Nolan M."/>
            <person name="Hauser L."/>
            <person name="Land M."/>
            <person name="Davenport K.W."/>
            <person name="Woyke T."/>
            <person name="Haggblom M.M."/>
        </authorList>
    </citation>
    <scope>NUCLEOTIDE SEQUENCE</scope>
    <source>
        <strain evidence="5">ATCC BAA-1853 / DSM 23119 / SP1PR4</strain>
    </source>
</reference>
<accession>E8V8L5</accession>
<evidence type="ECO:0000259" key="3">
    <source>
        <dbReference type="SMART" id="SM00822"/>
    </source>
</evidence>
<dbReference type="PANTHER" id="PTHR43639">
    <property type="entry name" value="OXIDOREDUCTASE, SHORT-CHAIN DEHYDROGENASE/REDUCTASE FAMILY (AFU_ORTHOLOGUE AFUA_5G02870)"/>
    <property type="match status" value="1"/>
</dbReference>
<dbReference type="RefSeq" id="WP_013568727.1">
    <property type="nucleotide sequence ID" value="NC_014963.1"/>
</dbReference>
<feature type="domain" description="Ketoreductase" evidence="3">
    <location>
        <begin position="9"/>
        <end position="187"/>
    </location>
</feature>
<dbReference type="Pfam" id="PF13561">
    <property type="entry name" value="adh_short_C2"/>
    <property type="match status" value="1"/>
</dbReference>
<dbReference type="HOGENOM" id="CLU_010194_2_10_0"/>
<keyword evidence="5" id="KW-1185">Reference proteome</keyword>
<dbReference type="SMART" id="SM00822">
    <property type="entry name" value="PKS_KR"/>
    <property type="match status" value="1"/>
</dbReference>
<dbReference type="PRINTS" id="PR00080">
    <property type="entry name" value="SDRFAMILY"/>
</dbReference>
<dbReference type="InterPro" id="IPR057326">
    <property type="entry name" value="KR_dom"/>
</dbReference>
<dbReference type="Gene3D" id="3.40.50.720">
    <property type="entry name" value="NAD(P)-binding Rossmann-like Domain"/>
    <property type="match status" value="1"/>
</dbReference>
<proteinExistence type="inferred from homology"/>
<dbReference type="PROSITE" id="PS00061">
    <property type="entry name" value="ADH_SHORT"/>
    <property type="match status" value="1"/>
</dbReference>
<dbReference type="InterPro" id="IPR020904">
    <property type="entry name" value="Sc_DH/Rdtase_CS"/>
</dbReference>
<keyword evidence="2" id="KW-0560">Oxidoreductase</keyword>
<gene>
    <name evidence="4" type="ordered locus">AciPR4_2192</name>
</gene>
<dbReference type="CDD" id="cd05233">
    <property type="entry name" value="SDR_c"/>
    <property type="match status" value="1"/>
</dbReference>
<sequence>MALESFAGKRALVTGGARGLGRTFAVALAYAGYSVGITYRSSPEDADRTLAELADAGAVNVGVRCDLRDPEAVSAAVEEIATDLGGLDLLVNNAGMFETSALEEITTEQWDAVFETNTRAPFLVAKAAYPYLKASHGRIVNIGSLGGIHPWATHAHYCTSKAALHMLSQTMAKAWAPEISVNCIAPGMIVKGDAPDPAYQRFADKTPMQRNGTAEDVVEALLFFATGPHFITGQLLAVDGGLGL</sequence>
<dbReference type="Proteomes" id="UP000006844">
    <property type="component" value="Chromosome"/>
</dbReference>
<dbReference type="eggNOG" id="COG1028">
    <property type="taxonomic scope" value="Bacteria"/>
</dbReference>
<dbReference type="SUPFAM" id="SSF51735">
    <property type="entry name" value="NAD(P)-binding Rossmann-fold domains"/>
    <property type="match status" value="1"/>
</dbReference>
<evidence type="ECO:0000313" key="4">
    <source>
        <dbReference type="EMBL" id="ADV82994.1"/>
    </source>
</evidence>
<evidence type="ECO:0000256" key="1">
    <source>
        <dbReference type="ARBA" id="ARBA00006484"/>
    </source>
</evidence>
<dbReference type="InterPro" id="IPR036291">
    <property type="entry name" value="NAD(P)-bd_dom_sf"/>
</dbReference>
<comment type="similarity">
    <text evidence="1">Belongs to the short-chain dehydrogenases/reductases (SDR) family.</text>
</comment>
<dbReference type="STRING" id="401053.AciPR4_2192"/>